<dbReference type="GO" id="GO:0003677">
    <property type="term" value="F:DNA binding"/>
    <property type="evidence" value="ECO:0007669"/>
    <property type="project" value="UniProtKB-UniRule"/>
</dbReference>
<dbReference type="EMBL" id="DS268567">
    <property type="protein sequence ID" value="EFO90405.1"/>
    <property type="molecule type" value="Genomic_DNA"/>
</dbReference>
<dbReference type="GO" id="GO:0005634">
    <property type="term" value="C:nucleus"/>
    <property type="evidence" value="ECO:0007669"/>
    <property type="project" value="UniProtKB-SubCell"/>
</dbReference>
<feature type="DNA-binding region" description="Homeobox" evidence="2">
    <location>
        <begin position="3"/>
        <end position="55"/>
    </location>
</feature>
<dbReference type="InterPro" id="IPR009057">
    <property type="entry name" value="Homeodomain-like_sf"/>
</dbReference>
<dbReference type="HOGENOM" id="CLU_045033_0_0_1"/>
<keyword evidence="2 3" id="KW-0371">Homeobox</keyword>
<sequence length="301" mass="35110">MKPTFHQHKTLTKFYEKNPVPDDDQMEIIAESVGMTINEVNSWFIRCRIRGPEEVWTSLNYDEDEEEQKKKKEEQKKKKQLEAILESKKMLEEQVEKKRKKNEELNKIIAQQAAELTESKNLIADNYAEIQNLIKNSAKEDQTESKIISQAAEIQKLETWITNLTTMSHVQSDPVRFLTIEKELARVSSELKAFEEAELKKENERLKDQKELLEAMLQSKKKLEEQVEEANKKIEELSLLLKEKNDKIEAITQKIQEQSANLKEARHLMSCSLSLIDIQKDKIEAQQEEIAKLLKGSETVQ</sequence>
<organism evidence="5">
    <name type="scientific">Caenorhabditis remanei</name>
    <name type="common">Caenorhabditis vulgaris</name>
    <dbReference type="NCBI Taxonomy" id="31234"/>
    <lineage>
        <taxon>Eukaryota</taxon>
        <taxon>Metazoa</taxon>
        <taxon>Ecdysozoa</taxon>
        <taxon>Nematoda</taxon>
        <taxon>Chromadorea</taxon>
        <taxon>Rhabditida</taxon>
        <taxon>Rhabditina</taxon>
        <taxon>Rhabditomorpha</taxon>
        <taxon>Rhabditoidea</taxon>
        <taxon>Rhabditidae</taxon>
        <taxon>Peloderinae</taxon>
        <taxon>Caenorhabditis</taxon>
    </lineage>
</organism>
<protein>
    <submittedName>
        <fullName evidence="4">Uncharacterized protein</fullName>
    </submittedName>
</protein>
<dbReference type="PROSITE" id="PS50071">
    <property type="entry name" value="HOMEOBOX_2"/>
    <property type="match status" value="1"/>
</dbReference>
<keyword evidence="2 3" id="KW-0539">Nucleus</keyword>
<dbReference type="Proteomes" id="UP000008281">
    <property type="component" value="Unassembled WGS sequence"/>
</dbReference>
<dbReference type="Pfam" id="PF00046">
    <property type="entry name" value="Homeodomain"/>
    <property type="match status" value="1"/>
</dbReference>
<reference evidence="4" key="1">
    <citation type="submission" date="2007-07" db="EMBL/GenBank/DDBJ databases">
        <title>PCAP assembly of the Caenorhabditis remanei genome.</title>
        <authorList>
            <consortium name="The Caenorhabditis remanei Sequencing Consortium"/>
            <person name="Wilson R.K."/>
        </authorList>
    </citation>
    <scope>NUCLEOTIDE SEQUENCE [LARGE SCALE GENOMIC DNA]</scope>
    <source>
        <strain evidence="4">PB4641</strain>
    </source>
</reference>
<name>E3N9P4_CAERE</name>
<evidence type="ECO:0000313" key="5">
    <source>
        <dbReference type="Proteomes" id="UP000008281"/>
    </source>
</evidence>
<proteinExistence type="predicted"/>
<keyword evidence="2 3" id="KW-0238">DNA-binding</keyword>
<evidence type="ECO:0000256" key="3">
    <source>
        <dbReference type="RuleBase" id="RU000682"/>
    </source>
</evidence>
<dbReference type="SUPFAM" id="SSF46689">
    <property type="entry name" value="Homeodomain-like"/>
    <property type="match status" value="1"/>
</dbReference>
<dbReference type="RefSeq" id="XP_003094889.2">
    <property type="nucleotide sequence ID" value="XM_003094841.2"/>
</dbReference>
<dbReference type="FunCoup" id="E3N9P4">
    <property type="interactions" value="260"/>
</dbReference>
<evidence type="ECO:0000256" key="2">
    <source>
        <dbReference type="PROSITE-ProRule" id="PRU00108"/>
    </source>
</evidence>
<dbReference type="CDD" id="cd00086">
    <property type="entry name" value="homeodomain"/>
    <property type="match status" value="1"/>
</dbReference>
<comment type="subcellular location">
    <subcellularLocation>
        <location evidence="1 2 3">Nucleus</location>
    </subcellularLocation>
</comment>
<dbReference type="CTD" id="9805892"/>
<dbReference type="Gene3D" id="1.10.10.60">
    <property type="entry name" value="Homeodomain-like"/>
    <property type="match status" value="1"/>
</dbReference>
<dbReference type="AlphaFoldDB" id="E3N9P4"/>
<accession>E3N9P4</accession>
<dbReference type="KEGG" id="crq:GCK72_015872"/>
<dbReference type="InterPro" id="IPR001356">
    <property type="entry name" value="HD"/>
</dbReference>
<gene>
    <name evidence="4" type="ORF">CRE_01269</name>
</gene>
<dbReference type="GeneID" id="9805892"/>
<evidence type="ECO:0000313" key="4">
    <source>
        <dbReference type="EMBL" id="EFO90405.1"/>
    </source>
</evidence>
<keyword evidence="5" id="KW-1185">Reference proteome</keyword>
<evidence type="ECO:0000256" key="1">
    <source>
        <dbReference type="ARBA" id="ARBA00004123"/>
    </source>
</evidence>